<organism evidence="1 2">
    <name type="scientific">Desulfosporosinus nitroreducens</name>
    <dbReference type="NCBI Taxonomy" id="2018668"/>
    <lineage>
        <taxon>Bacteria</taxon>
        <taxon>Bacillati</taxon>
        <taxon>Bacillota</taxon>
        <taxon>Clostridia</taxon>
        <taxon>Eubacteriales</taxon>
        <taxon>Desulfitobacteriaceae</taxon>
        <taxon>Desulfosporosinus</taxon>
    </lineage>
</organism>
<name>A0ABT8QNV8_9FIRM</name>
<gene>
    <name evidence="1" type="ORF">M8H41_05380</name>
</gene>
<sequence length="48" mass="5192">MPRLPMAVDFAAQGQLLWIKTWPGSKHGSSNSESIPNLSNTLAIILLS</sequence>
<proteinExistence type="predicted"/>
<comment type="caution">
    <text evidence="1">The sequence shown here is derived from an EMBL/GenBank/DDBJ whole genome shotgun (WGS) entry which is preliminary data.</text>
</comment>
<reference evidence="1" key="1">
    <citation type="submission" date="2022-05" db="EMBL/GenBank/DDBJ databases">
        <title>Expanded diversity of anoxic marine methylotrophy in a Black Sea sulfate reducing microorganism.</title>
        <authorList>
            <person name="Fischer P.Q."/>
            <person name="Stams A.J.M."/>
            <person name="Villanueva L."/>
            <person name="Sousa D.Z."/>
        </authorList>
    </citation>
    <scope>NUCLEOTIDE SEQUENCE</scope>
    <source>
        <strain evidence="1">P130</strain>
    </source>
</reference>
<accession>A0ABT8QNV8</accession>
<keyword evidence="2" id="KW-1185">Reference proteome</keyword>
<protein>
    <submittedName>
        <fullName evidence="1">Uncharacterized protein</fullName>
    </submittedName>
</protein>
<dbReference type="Proteomes" id="UP001176021">
    <property type="component" value="Unassembled WGS sequence"/>
</dbReference>
<evidence type="ECO:0000313" key="2">
    <source>
        <dbReference type="Proteomes" id="UP001176021"/>
    </source>
</evidence>
<dbReference type="RefSeq" id="WP_301998664.1">
    <property type="nucleotide sequence ID" value="NZ_JAMJEV010000004.1"/>
</dbReference>
<evidence type="ECO:0000313" key="1">
    <source>
        <dbReference type="EMBL" id="MDO0822284.1"/>
    </source>
</evidence>
<dbReference type="EMBL" id="JAMJEV010000004">
    <property type="protein sequence ID" value="MDO0822284.1"/>
    <property type="molecule type" value="Genomic_DNA"/>
</dbReference>